<dbReference type="PROSITE" id="PS50075">
    <property type="entry name" value="CARRIER"/>
    <property type="match status" value="1"/>
</dbReference>
<gene>
    <name evidence="2" type="ORF">EV201_1453</name>
</gene>
<dbReference type="InterPro" id="IPR036736">
    <property type="entry name" value="ACP-like_sf"/>
</dbReference>
<dbReference type="Pfam" id="PF00550">
    <property type="entry name" value="PP-binding"/>
    <property type="match status" value="1"/>
</dbReference>
<dbReference type="EMBL" id="SHKN01000001">
    <property type="protein sequence ID" value="RZT96803.1"/>
    <property type="molecule type" value="Genomic_DNA"/>
</dbReference>
<protein>
    <submittedName>
        <fullName evidence="2">Acyl carrier protein</fullName>
    </submittedName>
</protein>
<dbReference type="RefSeq" id="WP_130306886.1">
    <property type="nucleotide sequence ID" value="NZ_SHKN01000001.1"/>
</dbReference>
<accession>A0A4Q7VKQ1</accession>
<dbReference type="SUPFAM" id="SSF47336">
    <property type="entry name" value="ACP-like"/>
    <property type="match status" value="1"/>
</dbReference>
<comment type="caution">
    <text evidence="2">The sequence shown here is derived from an EMBL/GenBank/DDBJ whole genome shotgun (WGS) entry which is preliminary data.</text>
</comment>
<reference evidence="2 3" key="1">
    <citation type="submission" date="2019-02" db="EMBL/GenBank/DDBJ databases">
        <title>Genomic Encyclopedia of Type Strains, Phase IV (KMG-IV): sequencing the most valuable type-strain genomes for metagenomic binning, comparative biology and taxonomic classification.</title>
        <authorList>
            <person name="Goeker M."/>
        </authorList>
    </citation>
    <scope>NUCLEOTIDE SEQUENCE [LARGE SCALE GENOMIC DNA]</scope>
    <source>
        <strain evidence="2 3">DSM 28825</strain>
    </source>
</reference>
<proteinExistence type="predicted"/>
<dbReference type="AlphaFoldDB" id="A0A4Q7VKQ1"/>
<sequence>MTIDRAIHEKLLKYIIEVTFLDKDAIKDDTLLFEEGIFDSMGLLFLIDFIRDTFHIDTKDSELLVENFASVNRIAAFISKRIGVEESKKLVISGK</sequence>
<dbReference type="Proteomes" id="UP000293562">
    <property type="component" value="Unassembled WGS sequence"/>
</dbReference>
<feature type="domain" description="Carrier" evidence="1">
    <location>
        <begin position="5"/>
        <end position="82"/>
    </location>
</feature>
<name>A0A4Q7VKQ1_9BACT</name>
<keyword evidence="3" id="KW-1185">Reference proteome</keyword>
<dbReference type="InterPro" id="IPR009081">
    <property type="entry name" value="PP-bd_ACP"/>
</dbReference>
<evidence type="ECO:0000313" key="2">
    <source>
        <dbReference type="EMBL" id="RZT96803.1"/>
    </source>
</evidence>
<dbReference type="OrthoDB" id="1123464at2"/>
<organism evidence="2 3">
    <name type="scientific">Ancylomarina subtilis</name>
    <dbReference type="NCBI Taxonomy" id="1639035"/>
    <lineage>
        <taxon>Bacteria</taxon>
        <taxon>Pseudomonadati</taxon>
        <taxon>Bacteroidota</taxon>
        <taxon>Bacteroidia</taxon>
        <taxon>Marinilabiliales</taxon>
        <taxon>Marinifilaceae</taxon>
        <taxon>Ancylomarina</taxon>
    </lineage>
</organism>
<evidence type="ECO:0000259" key="1">
    <source>
        <dbReference type="PROSITE" id="PS50075"/>
    </source>
</evidence>
<dbReference type="Gene3D" id="1.10.1200.10">
    <property type="entry name" value="ACP-like"/>
    <property type="match status" value="1"/>
</dbReference>
<evidence type="ECO:0000313" key="3">
    <source>
        <dbReference type="Proteomes" id="UP000293562"/>
    </source>
</evidence>